<evidence type="ECO:0000259" key="7">
    <source>
        <dbReference type="PROSITE" id="PS50888"/>
    </source>
</evidence>
<accession>A0ABU6S8W2</accession>
<evidence type="ECO:0000256" key="5">
    <source>
        <dbReference type="ARBA" id="ARBA00023242"/>
    </source>
</evidence>
<organism evidence="8 9">
    <name type="scientific">Stylosanthes scabra</name>
    <dbReference type="NCBI Taxonomy" id="79078"/>
    <lineage>
        <taxon>Eukaryota</taxon>
        <taxon>Viridiplantae</taxon>
        <taxon>Streptophyta</taxon>
        <taxon>Embryophyta</taxon>
        <taxon>Tracheophyta</taxon>
        <taxon>Spermatophyta</taxon>
        <taxon>Magnoliopsida</taxon>
        <taxon>eudicotyledons</taxon>
        <taxon>Gunneridae</taxon>
        <taxon>Pentapetalae</taxon>
        <taxon>rosids</taxon>
        <taxon>fabids</taxon>
        <taxon>Fabales</taxon>
        <taxon>Fabaceae</taxon>
        <taxon>Papilionoideae</taxon>
        <taxon>50 kb inversion clade</taxon>
        <taxon>dalbergioids sensu lato</taxon>
        <taxon>Dalbergieae</taxon>
        <taxon>Pterocarpus clade</taxon>
        <taxon>Stylosanthes</taxon>
    </lineage>
</organism>
<feature type="domain" description="BHLH" evidence="7">
    <location>
        <begin position="334"/>
        <end position="383"/>
    </location>
</feature>
<evidence type="ECO:0000313" key="9">
    <source>
        <dbReference type="Proteomes" id="UP001341840"/>
    </source>
</evidence>
<dbReference type="PROSITE" id="PS50888">
    <property type="entry name" value="BHLH"/>
    <property type="match status" value="1"/>
</dbReference>
<sequence>MDGVFFLSEAARASYLRSTAQSFGCAYICLWSFDPTSSPNNNRLFFLDGFYNQASSSLGSVAQHLFNQFRTLTFHANDDGIPGLAFRNNRPYLELQQPQLVTLAWTQMQKQFYQEARIKTAVFMGCNKGEIELGFLNMSQAEIQTALSNLFPEDFSSTAALRQIVDHQNNPATSSSSSLRSLSTTAGSPEYSSLIFNVPPTAAAAAAPGTIAPNTISPLSSNTASALLSHPSTTTPHFMFPNQEIENETLMRVFLNAISSPQQLQNQNLPYNITVAHPESGAFRRYRTEPEAGTNGSSVSLRSRQSLMKRTLAFFRRINEMRIRERIQASRPSSTQLHHMIAERRRREKLNDNFQALRELLPHGTKKDKASILTTAKETLSSLMAEIEKLRIRNQELESRLPESKESTTTTTDQEICKTMLMVPPNERFHVQISDVPQSSSEEERRMDLHVALRGQISHIDVVIRLLEFLNVAQNVSLVSMRTNTNNNVEGNNSINQLTFRLRILQGSEWDVSAFQEAVRRVVGELVQFQ</sequence>
<evidence type="ECO:0000256" key="1">
    <source>
        <dbReference type="ARBA" id="ARBA00004123"/>
    </source>
</evidence>
<keyword evidence="5" id="KW-0539">Nucleus</keyword>
<comment type="subcellular location">
    <subcellularLocation>
        <location evidence="1">Nucleus</location>
    </subcellularLocation>
</comment>
<dbReference type="SUPFAM" id="SSF47459">
    <property type="entry name" value="HLH, helix-loop-helix DNA-binding domain"/>
    <property type="match status" value="1"/>
</dbReference>
<keyword evidence="4" id="KW-0804">Transcription</keyword>
<keyword evidence="6" id="KW-0175">Coiled coil</keyword>
<evidence type="ECO:0000256" key="4">
    <source>
        <dbReference type="ARBA" id="ARBA00023163"/>
    </source>
</evidence>
<name>A0ABU6S8W2_9FABA</name>
<gene>
    <name evidence="8" type="ORF">PIB30_023152</name>
</gene>
<dbReference type="PANTHER" id="PTHR46665:SF1">
    <property type="entry name" value="SPERMATOGENESIS- AND OOGENESIS-SPECIFIC BASIC HELIX-LOOP-HELIX-CONTAINING PROTEIN 1"/>
    <property type="match status" value="1"/>
</dbReference>
<dbReference type="EMBL" id="JASCZI010060495">
    <property type="protein sequence ID" value="MED6132895.1"/>
    <property type="molecule type" value="Genomic_DNA"/>
</dbReference>
<dbReference type="InterPro" id="IPR011598">
    <property type="entry name" value="bHLH_dom"/>
</dbReference>
<dbReference type="Proteomes" id="UP001341840">
    <property type="component" value="Unassembled WGS sequence"/>
</dbReference>
<evidence type="ECO:0000256" key="6">
    <source>
        <dbReference type="SAM" id="Coils"/>
    </source>
</evidence>
<reference evidence="8 9" key="1">
    <citation type="journal article" date="2023" name="Plants (Basel)">
        <title>Bridging the Gap: Combining Genomics and Transcriptomics Approaches to Understand Stylosanthes scabra, an Orphan Legume from the Brazilian Caatinga.</title>
        <authorList>
            <person name="Ferreira-Neto J.R.C."/>
            <person name="da Silva M.D."/>
            <person name="Binneck E."/>
            <person name="de Melo N.F."/>
            <person name="da Silva R.H."/>
            <person name="de Melo A.L.T.M."/>
            <person name="Pandolfi V."/>
            <person name="Bustamante F.O."/>
            <person name="Brasileiro-Vidal A.C."/>
            <person name="Benko-Iseppon A.M."/>
        </authorList>
    </citation>
    <scope>NUCLEOTIDE SEQUENCE [LARGE SCALE GENOMIC DNA]</scope>
    <source>
        <tissue evidence="8">Leaves</tissue>
    </source>
</reference>
<keyword evidence="3" id="KW-0238">DNA-binding</keyword>
<dbReference type="InterPro" id="IPR045239">
    <property type="entry name" value="bHLH95_bHLH"/>
</dbReference>
<dbReference type="CDD" id="cd11393">
    <property type="entry name" value="bHLH_AtbHLH_like"/>
    <property type="match status" value="1"/>
</dbReference>
<dbReference type="SMART" id="SM00353">
    <property type="entry name" value="HLH"/>
    <property type="match status" value="1"/>
</dbReference>
<dbReference type="PANTHER" id="PTHR46665">
    <property type="entry name" value="TRANSCRIPTION FACTOR BHLH041-RELATED-RELATED"/>
    <property type="match status" value="1"/>
</dbReference>
<evidence type="ECO:0000313" key="8">
    <source>
        <dbReference type="EMBL" id="MED6132895.1"/>
    </source>
</evidence>
<evidence type="ECO:0000256" key="3">
    <source>
        <dbReference type="ARBA" id="ARBA00023125"/>
    </source>
</evidence>
<dbReference type="InterPro" id="IPR036638">
    <property type="entry name" value="HLH_DNA-bd_sf"/>
</dbReference>
<dbReference type="InterPro" id="IPR055478">
    <property type="entry name" value="DUF7050"/>
</dbReference>
<feature type="coiled-coil region" evidence="6">
    <location>
        <begin position="340"/>
        <end position="407"/>
    </location>
</feature>
<proteinExistence type="predicted"/>
<dbReference type="InterPro" id="IPR055477">
    <property type="entry name" value="DUF7049"/>
</dbReference>
<evidence type="ECO:0000256" key="2">
    <source>
        <dbReference type="ARBA" id="ARBA00023015"/>
    </source>
</evidence>
<dbReference type="Pfam" id="PF23132">
    <property type="entry name" value="DUF7049"/>
    <property type="match status" value="1"/>
</dbReference>
<dbReference type="InterPro" id="IPR044658">
    <property type="entry name" value="bHLH92/bHLH041-like"/>
</dbReference>
<dbReference type="Pfam" id="PF00010">
    <property type="entry name" value="HLH"/>
    <property type="match status" value="1"/>
</dbReference>
<keyword evidence="9" id="KW-1185">Reference proteome</keyword>
<keyword evidence="2" id="KW-0805">Transcription regulation</keyword>
<comment type="caution">
    <text evidence="8">The sequence shown here is derived from an EMBL/GenBank/DDBJ whole genome shotgun (WGS) entry which is preliminary data.</text>
</comment>
<protein>
    <recommendedName>
        <fullName evidence="7">BHLH domain-containing protein</fullName>
    </recommendedName>
</protein>
<dbReference type="Gene3D" id="4.10.280.10">
    <property type="entry name" value="Helix-loop-helix DNA-binding domain"/>
    <property type="match status" value="1"/>
</dbReference>
<dbReference type="Pfam" id="PF23133">
    <property type="entry name" value="DUF7050"/>
    <property type="match status" value="1"/>
</dbReference>